<proteinExistence type="predicted"/>
<sequence>MDITDDSILNRRIEVLQDCKEDQDQVRDLSNDIMFRTCNARQKCTDNSYVTCVTESRKPTTLGIVEDVRIANILSYEF</sequence>
<comment type="caution">
    <text evidence="1">The sequence shown here is derived from an EMBL/GenBank/DDBJ whole genome shotgun (WGS) entry which is preliminary data.</text>
</comment>
<accession>A0AA40FXW5</accession>
<dbReference type="AlphaFoldDB" id="A0AA40FXW5"/>
<evidence type="ECO:0000313" key="2">
    <source>
        <dbReference type="Proteomes" id="UP001177670"/>
    </source>
</evidence>
<name>A0AA40FXW5_9HYME</name>
<dbReference type="Proteomes" id="UP001177670">
    <property type="component" value="Unassembled WGS sequence"/>
</dbReference>
<evidence type="ECO:0000313" key="1">
    <source>
        <dbReference type="EMBL" id="KAK1126990.1"/>
    </source>
</evidence>
<organism evidence="1 2">
    <name type="scientific">Melipona bicolor</name>
    <dbReference type="NCBI Taxonomy" id="60889"/>
    <lineage>
        <taxon>Eukaryota</taxon>
        <taxon>Metazoa</taxon>
        <taxon>Ecdysozoa</taxon>
        <taxon>Arthropoda</taxon>
        <taxon>Hexapoda</taxon>
        <taxon>Insecta</taxon>
        <taxon>Pterygota</taxon>
        <taxon>Neoptera</taxon>
        <taxon>Endopterygota</taxon>
        <taxon>Hymenoptera</taxon>
        <taxon>Apocrita</taxon>
        <taxon>Aculeata</taxon>
        <taxon>Apoidea</taxon>
        <taxon>Anthophila</taxon>
        <taxon>Apidae</taxon>
        <taxon>Melipona</taxon>
    </lineage>
</organism>
<gene>
    <name evidence="1" type="ORF">K0M31_004605</name>
</gene>
<dbReference type="EMBL" id="JAHYIQ010000013">
    <property type="protein sequence ID" value="KAK1126990.1"/>
    <property type="molecule type" value="Genomic_DNA"/>
</dbReference>
<keyword evidence="2" id="KW-1185">Reference proteome</keyword>
<protein>
    <submittedName>
        <fullName evidence="1">Uncharacterized protein</fullName>
    </submittedName>
</protein>
<reference evidence="1" key="1">
    <citation type="submission" date="2021-10" db="EMBL/GenBank/DDBJ databases">
        <title>Melipona bicolor Genome sequencing and assembly.</title>
        <authorList>
            <person name="Araujo N.S."/>
            <person name="Arias M.C."/>
        </authorList>
    </citation>
    <scope>NUCLEOTIDE SEQUENCE</scope>
    <source>
        <strain evidence="1">USP_2M_L1-L4_2017</strain>
        <tissue evidence="1">Whole body</tissue>
    </source>
</reference>